<gene>
    <name evidence="2" type="ORF">AGERDE_LOCUS8180</name>
</gene>
<accession>A0A9N9BZ58</accession>
<dbReference type="OrthoDB" id="5550090at2759"/>
<keyword evidence="3" id="KW-1185">Reference proteome</keyword>
<reference evidence="2" key="1">
    <citation type="submission" date="2021-06" db="EMBL/GenBank/DDBJ databases">
        <authorList>
            <person name="Kallberg Y."/>
            <person name="Tangrot J."/>
            <person name="Rosling A."/>
        </authorList>
    </citation>
    <scope>NUCLEOTIDE SEQUENCE</scope>
    <source>
        <strain evidence="2">MT106</strain>
    </source>
</reference>
<sequence>MAHNTPIHEFSRHSSKHNSGSLHAITKNSASSTCLNISHCFFMNNLLIWARKQRGPYYDPTTRMYQVDFNSKRYFSGYSLEDAEAENNIAATSGQKNLHTKPTIVNVDKEIVNVNGHHNHNNHQPNHQNQQHNILSAPSVRIISSSGRRPENLK</sequence>
<proteinExistence type="predicted"/>
<protein>
    <submittedName>
        <fullName evidence="2">6227_t:CDS:1</fullName>
    </submittedName>
</protein>
<dbReference type="AlphaFoldDB" id="A0A9N9BZ58"/>
<dbReference type="Proteomes" id="UP000789831">
    <property type="component" value="Unassembled WGS sequence"/>
</dbReference>
<name>A0A9N9BZ58_9GLOM</name>
<comment type="caution">
    <text evidence="2">The sequence shown here is derived from an EMBL/GenBank/DDBJ whole genome shotgun (WGS) entry which is preliminary data.</text>
</comment>
<organism evidence="2 3">
    <name type="scientific">Ambispora gerdemannii</name>
    <dbReference type="NCBI Taxonomy" id="144530"/>
    <lineage>
        <taxon>Eukaryota</taxon>
        <taxon>Fungi</taxon>
        <taxon>Fungi incertae sedis</taxon>
        <taxon>Mucoromycota</taxon>
        <taxon>Glomeromycotina</taxon>
        <taxon>Glomeromycetes</taxon>
        <taxon>Archaeosporales</taxon>
        <taxon>Ambisporaceae</taxon>
        <taxon>Ambispora</taxon>
    </lineage>
</organism>
<evidence type="ECO:0000313" key="2">
    <source>
        <dbReference type="EMBL" id="CAG8582187.1"/>
    </source>
</evidence>
<feature type="region of interest" description="Disordered" evidence="1">
    <location>
        <begin position="1"/>
        <end position="22"/>
    </location>
</feature>
<evidence type="ECO:0000313" key="3">
    <source>
        <dbReference type="Proteomes" id="UP000789831"/>
    </source>
</evidence>
<dbReference type="EMBL" id="CAJVPL010001665">
    <property type="protein sequence ID" value="CAG8582187.1"/>
    <property type="molecule type" value="Genomic_DNA"/>
</dbReference>
<evidence type="ECO:0000256" key="1">
    <source>
        <dbReference type="SAM" id="MobiDB-lite"/>
    </source>
</evidence>